<evidence type="ECO:0000313" key="2">
    <source>
        <dbReference type="EMBL" id="CAG9815710.1"/>
    </source>
</evidence>
<gene>
    <name evidence="2" type="ORF">PHAECO_LOCUS3156</name>
</gene>
<dbReference type="CDD" id="cd09917">
    <property type="entry name" value="F-box_SF"/>
    <property type="match status" value="1"/>
</dbReference>
<protein>
    <recommendedName>
        <fullName evidence="1">F-box domain-containing protein</fullName>
    </recommendedName>
</protein>
<dbReference type="Gene3D" id="3.80.10.10">
    <property type="entry name" value="Ribonuclease Inhibitor"/>
    <property type="match status" value="1"/>
</dbReference>
<dbReference type="AlphaFoldDB" id="A0A9N9SDQ8"/>
<keyword evidence="3" id="KW-1185">Reference proteome</keyword>
<reference evidence="2" key="1">
    <citation type="submission" date="2022-01" db="EMBL/GenBank/DDBJ databases">
        <authorList>
            <person name="King R."/>
        </authorList>
    </citation>
    <scope>NUCLEOTIDE SEQUENCE</scope>
</reference>
<dbReference type="EMBL" id="OU896718">
    <property type="protein sequence ID" value="CAG9815710.1"/>
    <property type="molecule type" value="Genomic_DNA"/>
</dbReference>
<accession>A0A9N9SDQ8</accession>
<dbReference type="OrthoDB" id="6705608at2759"/>
<evidence type="ECO:0000313" key="3">
    <source>
        <dbReference type="Proteomes" id="UP001153737"/>
    </source>
</evidence>
<dbReference type="PROSITE" id="PS50181">
    <property type="entry name" value="FBOX"/>
    <property type="match status" value="1"/>
</dbReference>
<organism evidence="2 3">
    <name type="scientific">Phaedon cochleariae</name>
    <name type="common">Mustard beetle</name>
    <dbReference type="NCBI Taxonomy" id="80249"/>
    <lineage>
        <taxon>Eukaryota</taxon>
        <taxon>Metazoa</taxon>
        <taxon>Ecdysozoa</taxon>
        <taxon>Arthropoda</taxon>
        <taxon>Hexapoda</taxon>
        <taxon>Insecta</taxon>
        <taxon>Pterygota</taxon>
        <taxon>Neoptera</taxon>
        <taxon>Endopterygota</taxon>
        <taxon>Coleoptera</taxon>
        <taxon>Polyphaga</taxon>
        <taxon>Cucujiformia</taxon>
        <taxon>Chrysomeloidea</taxon>
        <taxon>Chrysomelidae</taxon>
        <taxon>Chrysomelinae</taxon>
        <taxon>Chrysomelini</taxon>
        <taxon>Phaedon</taxon>
    </lineage>
</organism>
<name>A0A9N9SDQ8_PHACE</name>
<proteinExistence type="predicted"/>
<evidence type="ECO:0000259" key="1">
    <source>
        <dbReference type="PROSITE" id="PS50181"/>
    </source>
</evidence>
<dbReference type="InterPro" id="IPR032675">
    <property type="entry name" value="LRR_dom_sf"/>
</dbReference>
<dbReference type="SUPFAM" id="SSF52047">
    <property type="entry name" value="RNI-like"/>
    <property type="match status" value="1"/>
</dbReference>
<sequence>MECLPNELLIKILGHLDTFDLLQFCGAYEHLDYFLKEKDVIQYLNLSRRFELHDLNITKFISTKMNPSFIKVLNINCLYWIPAQDLKKLLSRLDNLEELHAIDTKLGLYESDMMGYLRLKKLAVSMEGSINYEPYENTKTTIVSKELIALKYLYLKLYLTKSHSRPPSIFMKNFICNLSQLEELWLEECFESVGSPNSINYDYEKFLVQLKDLKKLVIRSNGVLPMHDFTSWGFSKVVECKKYIAASDLIFERSTKKSMSLKRSIFEPKSTALEKAWDVFESRGVLPCGPKEYKLLSMNEDLLNINFEELDFCHTIMWCKSQHTDAALEILRSPNSKGLKKLLFRSCLLQKKKLEPDKEHSRVLFKKPRYGVQSEPAELHPFYKIAENINNLVELEISLCSQCSAIDDIAAYKLIGVFEKLTRLSLQIPLLLDGSFLKEVFTKCKFLESLSLHCTTTNEKFMVNLCQNIRFSTALRDIRLDHKEINIEKLLASLSEINNNKLLRLVLNCDALSYSRSVSHTEPFSDFFEKNRQLILFYLVASKATKKHMFDIQKTIHKFKGVNRGKVFYAKTEETTQIPSAHYDMLFSRNRVAVVNFDEF</sequence>
<dbReference type="InterPro" id="IPR001810">
    <property type="entry name" value="F-box_dom"/>
</dbReference>
<reference evidence="2" key="2">
    <citation type="submission" date="2022-10" db="EMBL/GenBank/DDBJ databases">
        <authorList>
            <consortium name="ENA_rothamsted_submissions"/>
            <consortium name="culmorum"/>
            <person name="King R."/>
        </authorList>
    </citation>
    <scope>NUCLEOTIDE SEQUENCE</scope>
</reference>
<dbReference type="Proteomes" id="UP001153737">
    <property type="component" value="Chromosome 12"/>
</dbReference>
<feature type="domain" description="F-box" evidence="1">
    <location>
        <begin position="1"/>
        <end position="44"/>
    </location>
</feature>